<sequence length="397" mass="45176">MELASSSQNDDRKKPLRALDELHGICEGPGCSELVNVAQFINSFSKNNLATGAVFVYLRETTEVNKALTVHRMMSVDDETFRSLSVAMNHAQLMCGSEEVDPTVIPDEDDGWISLRLRKSDLARNRPWHATSSCMLRSGSLKTDFRLPTFPEPLGARIVQCGPRVRWLEAALTVSLYRTPPSGTPSSLDLIGQFAVLGSTKLQSLASRFKCTSGHARPGDFADHPEALKMIKPLMDRIKGYFIFIEDTFYCSNWDYPNVVSKWASDNKLGDFEVRDIGTVRFVDLTLRLGRPYVYMHNGECQHHLVFNDIRLLNEQRDDMDTNNYPMLLAQRVHQQVNVVCQICNRGPAEWVITDHPKMRLDPTHICDSCNRTVNYDAEGKKKYDFKLFTYIDWSQL</sequence>
<comment type="caution">
    <text evidence="11">The sequence shown here is derived from an EMBL/GenBank/DDBJ whole genome shotgun (WGS) entry which is preliminary data.</text>
</comment>
<dbReference type="GO" id="GO:0042795">
    <property type="term" value="P:snRNA transcription by RNA polymerase II"/>
    <property type="evidence" value="ECO:0007669"/>
    <property type="project" value="TreeGrafter"/>
</dbReference>
<evidence type="ECO:0000256" key="8">
    <source>
        <dbReference type="ARBA" id="ARBA00025193"/>
    </source>
</evidence>
<dbReference type="FunCoup" id="A0A1V9X1E5">
    <property type="interactions" value="436"/>
</dbReference>
<dbReference type="STRING" id="418985.A0A1V9X1E5"/>
<comment type="function">
    <text evidence="8">Part of the SNAPc complex required for the transcription of both RNA polymerase II and III small-nuclear RNA genes. Binds to the proximal sequence element (PSE), a non-TATA-box basal promoter element common to these 2 types of genes. Recruits TBP and BRF2 to the U6 snRNA TATA box.</text>
</comment>
<keyword evidence="5" id="KW-0238">DNA-binding</keyword>
<organism evidence="11 12">
    <name type="scientific">Tropilaelaps mercedesae</name>
    <dbReference type="NCBI Taxonomy" id="418985"/>
    <lineage>
        <taxon>Eukaryota</taxon>
        <taxon>Metazoa</taxon>
        <taxon>Ecdysozoa</taxon>
        <taxon>Arthropoda</taxon>
        <taxon>Chelicerata</taxon>
        <taxon>Arachnida</taxon>
        <taxon>Acari</taxon>
        <taxon>Parasitiformes</taxon>
        <taxon>Mesostigmata</taxon>
        <taxon>Gamasina</taxon>
        <taxon>Dermanyssoidea</taxon>
        <taxon>Laelapidae</taxon>
        <taxon>Tropilaelaps</taxon>
    </lineage>
</organism>
<evidence type="ECO:0000256" key="5">
    <source>
        <dbReference type="ARBA" id="ARBA00023125"/>
    </source>
</evidence>
<keyword evidence="7" id="KW-0539">Nucleus</keyword>
<dbReference type="GO" id="GO:0019185">
    <property type="term" value="C:snRNA-activating protein complex"/>
    <property type="evidence" value="ECO:0007669"/>
    <property type="project" value="TreeGrafter"/>
</dbReference>
<evidence type="ECO:0000313" key="12">
    <source>
        <dbReference type="Proteomes" id="UP000192247"/>
    </source>
</evidence>
<evidence type="ECO:0000256" key="6">
    <source>
        <dbReference type="ARBA" id="ARBA00023163"/>
    </source>
</evidence>
<proteinExistence type="inferred from homology"/>
<reference evidence="11 12" key="1">
    <citation type="journal article" date="2017" name="Gigascience">
        <title>Draft genome of the honey bee ectoparasitic mite, Tropilaelaps mercedesae, is shaped by the parasitic life history.</title>
        <authorList>
            <person name="Dong X."/>
            <person name="Armstrong S.D."/>
            <person name="Xia D."/>
            <person name="Makepeace B.L."/>
            <person name="Darby A.C."/>
            <person name="Kadowaki T."/>
        </authorList>
    </citation>
    <scope>NUCLEOTIDE SEQUENCE [LARGE SCALE GENOMIC DNA]</scope>
    <source>
        <strain evidence="11">Wuxi-XJTLU</strain>
    </source>
</reference>
<evidence type="ECO:0000313" key="11">
    <source>
        <dbReference type="EMBL" id="OQR67307.1"/>
    </source>
</evidence>
<dbReference type="GO" id="GO:0000978">
    <property type="term" value="F:RNA polymerase II cis-regulatory region sequence-specific DNA binding"/>
    <property type="evidence" value="ECO:0007669"/>
    <property type="project" value="TreeGrafter"/>
</dbReference>
<evidence type="ECO:0000256" key="10">
    <source>
        <dbReference type="ARBA" id="ARBA00029606"/>
    </source>
</evidence>
<keyword evidence="12" id="KW-1185">Reference proteome</keyword>
<evidence type="ECO:0000256" key="3">
    <source>
        <dbReference type="ARBA" id="ARBA00013634"/>
    </source>
</evidence>
<dbReference type="GO" id="GO:0001006">
    <property type="term" value="F:RNA polymerase III type 3 promoter sequence-specific DNA binding"/>
    <property type="evidence" value="ECO:0007669"/>
    <property type="project" value="TreeGrafter"/>
</dbReference>
<evidence type="ECO:0000256" key="9">
    <source>
        <dbReference type="ARBA" id="ARBA00025958"/>
    </source>
</evidence>
<dbReference type="PANTHER" id="PTHR13421">
    <property type="entry name" value="SNRNA-ACTIVATING PROTEIN COMPLEX SUBUNIT 3"/>
    <property type="match status" value="1"/>
</dbReference>
<accession>A0A1V9X1E5</accession>
<dbReference type="GO" id="GO:0005634">
    <property type="term" value="C:nucleus"/>
    <property type="evidence" value="ECO:0007669"/>
    <property type="project" value="UniProtKB-SubCell"/>
</dbReference>
<dbReference type="GO" id="GO:0003681">
    <property type="term" value="F:bent DNA binding"/>
    <property type="evidence" value="ECO:0007669"/>
    <property type="project" value="TreeGrafter"/>
</dbReference>
<dbReference type="PANTHER" id="PTHR13421:SF16">
    <property type="entry name" value="SNRNA-ACTIVATING PROTEIN COMPLEX SUBUNIT 3"/>
    <property type="match status" value="1"/>
</dbReference>
<dbReference type="GO" id="GO:0042796">
    <property type="term" value="P:snRNA transcription by RNA polymerase III"/>
    <property type="evidence" value="ECO:0007669"/>
    <property type="project" value="TreeGrafter"/>
</dbReference>
<evidence type="ECO:0000256" key="4">
    <source>
        <dbReference type="ARBA" id="ARBA00023015"/>
    </source>
</evidence>
<name>A0A1V9X1E5_9ACAR</name>
<dbReference type="InParanoid" id="A0A1V9X1E5"/>
<evidence type="ECO:0000256" key="1">
    <source>
        <dbReference type="ARBA" id="ARBA00004123"/>
    </source>
</evidence>
<dbReference type="GO" id="GO:0001046">
    <property type="term" value="F:core promoter sequence-specific DNA binding"/>
    <property type="evidence" value="ECO:0007669"/>
    <property type="project" value="TreeGrafter"/>
</dbReference>
<keyword evidence="6" id="KW-0804">Transcription</keyword>
<dbReference type="OrthoDB" id="46583at2759"/>
<dbReference type="Pfam" id="PF12251">
    <property type="entry name" value="SNAPC3"/>
    <property type="match status" value="1"/>
</dbReference>
<protein>
    <recommendedName>
        <fullName evidence="3">snRNA-activating protein complex subunit 3</fullName>
    </recommendedName>
    <alternativeName>
        <fullName evidence="10">Small nuclear RNA-activating complex polypeptide 3</fullName>
    </alternativeName>
</protein>
<comment type="subcellular location">
    <subcellularLocation>
        <location evidence="1">Nucleus</location>
    </subcellularLocation>
</comment>
<dbReference type="EMBL" id="MNPL01029270">
    <property type="protein sequence ID" value="OQR67307.1"/>
    <property type="molecule type" value="Genomic_DNA"/>
</dbReference>
<evidence type="ECO:0000256" key="7">
    <source>
        <dbReference type="ARBA" id="ARBA00023242"/>
    </source>
</evidence>
<dbReference type="InterPro" id="IPR022042">
    <property type="entry name" value="snRNA-activating_su3"/>
</dbReference>
<comment type="similarity">
    <text evidence="2">Belongs to the SNAPC3/SRD2 family.</text>
</comment>
<keyword evidence="4" id="KW-0805">Transcription regulation</keyword>
<evidence type="ECO:0000256" key="2">
    <source>
        <dbReference type="ARBA" id="ARBA00010410"/>
    </source>
</evidence>
<gene>
    <name evidence="11" type="ORF">BIW11_13601</name>
</gene>
<dbReference type="AlphaFoldDB" id="A0A1V9X1E5"/>
<dbReference type="Proteomes" id="UP000192247">
    <property type="component" value="Unassembled WGS sequence"/>
</dbReference>
<comment type="subunit">
    <text evidence="9">Part of the SNAPc complex composed of 5 subunits: SNAPC1, SNAPC2, SNAPC3, SNAPC4 and SNAPC5. SNAPC3 interacts with SNAPC1.</text>
</comment>